<dbReference type="Proteomes" id="UP000377803">
    <property type="component" value="Chromosome"/>
</dbReference>
<reference evidence="3" key="1">
    <citation type="submission" date="2019-05" db="EMBL/GenBank/DDBJ databases">
        <title>Candidatus Nanohalobium constans, a novel model system to study the DPANN nano-sized archaea: genomic and physiological characterization of a nanoarchaeon co-cultured with its chitinotrophic host.</title>
        <authorList>
            <person name="La Cono V."/>
            <person name="Arcadi E."/>
            <person name="Crisafi F."/>
            <person name="Denaro R."/>
            <person name="La Spada G."/>
            <person name="Messina E."/>
            <person name="Smedile F."/>
            <person name="Toshchakov S.V."/>
            <person name="Shevchenko M.A."/>
            <person name="Golyshin P.N."/>
            <person name="Golyshina O.V."/>
            <person name="Ferrer M."/>
            <person name="Rohde M."/>
            <person name="Mushegian A."/>
            <person name="Sorokin D.Y."/>
            <person name="Giuliano L."/>
            <person name="Yakimov M.M."/>
        </authorList>
    </citation>
    <scope>NUCLEOTIDE SEQUENCE [LARGE SCALE GENOMIC DNA]</scope>
    <source>
        <strain evidence="3">LC1Nh</strain>
    </source>
</reference>
<dbReference type="RefSeq" id="WP_153549738.1">
    <property type="nucleotide sequence ID" value="NZ_CP040089.1"/>
</dbReference>
<keyword evidence="1" id="KW-0472">Membrane</keyword>
<evidence type="ECO:0000313" key="2">
    <source>
        <dbReference type="EMBL" id="QGA80001.1"/>
    </source>
</evidence>
<dbReference type="EMBL" id="CP040089">
    <property type="protein sequence ID" value="QGA80001.1"/>
    <property type="molecule type" value="Genomic_DNA"/>
</dbReference>
<gene>
    <name evidence="2" type="ORF">LC1Nh_0093</name>
</gene>
<dbReference type="AlphaFoldDB" id="A0A5Q0UF74"/>
<protein>
    <submittedName>
        <fullName evidence="2">Uncharacterized protein</fullName>
    </submittedName>
</protein>
<name>A0A5Q0UF74_9ARCH</name>
<organism evidence="2 3">
    <name type="scientific">Candidatus Nanohalobium constans</name>
    <dbReference type="NCBI Taxonomy" id="2565781"/>
    <lineage>
        <taxon>Archaea</taxon>
        <taxon>Candidatus Nanohalarchaeota</taxon>
        <taxon>Candidatus Nanohalobia</taxon>
        <taxon>Candidatus Nanohalobiales</taxon>
        <taxon>Candidatus Nanohalobiaceae</taxon>
        <taxon>Candidatus Nanohalobium</taxon>
    </lineage>
</organism>
<proteinExistence type="predicted"/>
<keyword evidence="1" id="KW-1133">Transmembrane helix</keyword>
<accession>A0A5Q0UF74</accession>
<dbReference type="GeneID" id="42364473"/>
<keyword evidence="1" id="KW-0812">Transmembrane</keyword>
<dbReference type="KEGG" id="ncon:LC1Nh_0093"/>
<keyword evidence="3" id="KW-1185">Reference proteome</keyword>
<feature type="transmembrane region" description="Helical" evidence="1">
    <location>
        <begin position="9"/>
        <end position="29"/>
    </location>
</feature>
<evidence type="ECO:0000313" key="3">
    <source>
        <dbReference type="Proteomes" id="UP000377803"/>
    </source>
</evidence>
<sequence length="172" mass="18754">MAKDKFQQAMLIGIGLMVAIGFSGVFTYGNLVNTGGGNNNQDNQEIQAELPTQNYIDGNYNLSVQEQAYLSVNEEVVFVNVLYTDRRENYTELQGIPSKFNNTVYINSVNTSESTFATGTGAEPPTTLLIGNQPTRGSPYSIRSAETTQEDIISGICSSMRDVSQFGATCYT</sequence>
<evidence type="ECO:0000256" key="1">
    <source>
        <dbReference type="SAM" id="Phobius"/>
    </source>
</evidence>